<comment type="caution">
    <text evidence="2">The sequence shown here is derived from an EMBL/GenBank/DDBJ whole genome shotgun (WGS) entry which is preliminary data.</text>
</comment>
<dbReference type="EMBL" id="BLLF01001464">
    <property type="protein sequence ID" value="GFH19445.1"/>
    <property type="molecule type" value="Genomic_DNA"/>
</dbReference>
<evidence type="ECO:0000313" key="2">
    <source>
        <dbReference type="EMBL" id="GFH19445.1"/>
    </source>
</evidence>
<keyword evidence="3" id="KW-1185">Reference proteome</keyword>
<sequence>CAAHPAAGHGGPEPTQQEVPGARRGTGPTRPQPQPAHGQAAVVAARARPCSRSDMPSRRQVAQLTLDWLSSWHLLSRSAEDSLTITSREADARAPGDQCYAEADASRCYTG</sequence>
<feature type="compositionally biased region" description="Low complexity" evidence="1">
    <location>
        <begin position="35"/>
        <end position="48"/>
    </location>
</feature>
<gene>
    <name evidence="2" type="ORF">HaLaN_16391</name>
</gene>
<dbReference type="Proteomes" id="UP000485058">
    <property type="component" value="Unassembled WGS sequence"/>
</dbReference>
<feature type="region of interest" description="Disordered" evidence="1">
    <location>
        <begin position="1"/>
        <end position="56"/>
    </location>
</feature>
<protein>
    <submittedName>
        <fullName evidence="2">Uncharacterized protein</fullName>
    </submittedName>
</protein>
<reference evidence="2 3" key="1">
    <citation type="submission" date="2020-02" db="EMBL/GenBank/DDBJ databases">
        <title>Draft genome sequence of Haematococcus lacustris strain NIES-144.</title>
        <authorList>
            <person name="Morimoto D."/>
            <person name="Nakagawa S."/>
            <person name="Yoshida T."/>
            <person name="Sawayama S."/>
        </authorList>
    </citation>
    <scope>NUCLEOTIDE SEQUENCE [LARGE SCALE GENOMIC DNA]</scope>
    <source>
        <strain evidence="2 3">NIES-144</strain>
    </source>
</reference>
<proteinExistence type="predicted"/>
<evidence type="ECO:0000256" key="1">
    <source>
        <dbReference type="SAM" id="MobiDB-lite"/>
    </source>
</evidence>
<feature type="non-terminal residue" evidence="2">
    <location>
        <position position="1"/>
    </location>
</feature>
<accession>A0A699ZCG4</accession>
<organism evidence="2 3">
    <name type="scientific">Haematococcus lacustris</name>
    <name type="common">Green alga</name>
    <name type="synonym">Haematococcus pluvialis</name>
    <dbReference type="NCBI Taxonomy" id="44745"/>
    <lineage>
        <taxon>Eukaryota</taxon>
        <taxon>Viridiplantae</taxon>
        <taxon>Chlorophyta</taxon>
        <taxon>core chlorophytes</taxon>
        <taxon>Chlorophyceae</taxon>
        <taxon>CS clade</taxon>
        <taxon>Chlamydomonadales</taxon>
        <taxon>Haematococcaceae</taxon>
        <taxon>Haematococcus</taxon>
    </lineage>
</organism>
<dbReference type="AlphaFoldDB" id="A0A699ZCG4"/>
<name>A0A699ZCG4_HAELA</name>
<feature type="non-terminal residue" evidence="2">
    <location>
        <position position="111"/>
    </location>
</feature>
<evidence type="ECO:0000313" key="3">
    <source>
        <dbReference type="Proteomes" id="UP000485058"/>
    </source>
</evidence>